<keyword evidence="3 9" id="KW-0548">Nucleotidyltransferase</keyword>
<feature type="binding site" evidence="9">
    <location>
        <begin position="9"/>
        <end position="10"/>
    </location>
    <ligand>
        <name>ATP</name>
        <dbReference type="ChEBI" id="CHEBI:30616"/>
    </ligand>
</feature>
<evidence type="ECO:0000256" key="4">
    <source>
        <dbReference type="ARBA" id="ARBA00022741"/>
    </source>
</evidence>
<keyword evidence="6 9" id="KW-0460">Magnesium</keyword>
<dbReference type="InterPro" id="IPR004821">
    <property type="entry name" value="Cyt_trans-like"/>
</dbReference>
<dbReference type="HAMAP" id="MF_00151">
    <property type="entry name" value="PPAT_bact"/>
    <property type="match status" value="1"/>
</dbReference>
<feature type="site" description="Transition state stabilizer" evidence="9">
    <location>
        <position position="17"/>
    </location>
</feature>
<evidence type="ECO:0000256" key="3">
    <source>
        <dbReference type="ARBA" id="ARBA00022695"/>
    </source>
</evidence>
<feature type="binding site" evidence="9">
    <location>
        <position position="73"/>
    </location>
    <ligand>
        <name>substrate</name>
    </ligand>
</feature>
<dbReference type="InterPro" id="IPR014729">
    <property type="entry name" value="Rossmann-like_a/b/a_fold"/>
</dbReference>
<dbReference type="EC" id="2.7.7.3" evidence="9"/>
<dbReference type="GO" id="GO:0005737">
    <property type="term" value="C:cytoplasm"/>
    <property type="evidence" value="ECO:0007669"/>
    <property type="project" value="UniProtKB-SubCell"/>
</dbReference>
<dbReference type="PANTHER" id="PTHR21342:SF1">
    <property type="entry name" value="PHOSPHOPANTETHEINE ADENYLYLTRANSFERASE"/>
    <property type="match status" value="1"/>
</dbReference>
<evidence type="ECO:0000259" key="10">
    <source>
        <dbReference type="Pfam" id="PF01467"/>
    </source>
</evidence>
<feature type="binding site" evidence="9">
    <location>
        <position position="87"/>
    </location>
    <ligand>
        <name>substrate</name>
    </ligand>
</feature>
<dbReference type="GO" id="GO:0015937">
    <property type="term" value="P:coenzyme A biosynthetic process"/>
    <property type="evidence" value="ECO:0007669"/>
    <property type="project" value="UniProtKB-UniRule"/>
</dbReference>
<dbReference type="CDD" id="cd02163">
    <property type="entry name" value="PPAT"/>
    <property type="match status" value="1"/>
</dbReference>
<evidence type="ECO:0000256" key="2">
    <source>
        <dbReference type="ARBA" id="ARBA00022679"/>
    </source>
</evidence>
<comment type="similarity">
    <text evidence="9">Belongs to the bacterial CoaD family.</text>
</comment>
<evidence type="ECO:0000256" key="1">
    <source>
        <dbReference type="ARBA" id="ARBA00022490"/>
    </source>
</evidence>
<feature type="binding site" evidence="9">
    <location>
        <position position="9"/>
    </location>
    <ligand>
        <name>substrate</name>
    </ligand>
</feature>
<keyword evidence="2 9" id="KW-0808">Transferase</keyword>
<dbReference type="AlphaFoldDB" id="A0A968GE08"/>
<evidence type="ECO:0000256" key="7">
    <source>
        <dbReference type="ARBA" id="ARBA00022993"/>
    </source>
</evidence>
<keyword evidence="7 9" id="KW-0173">Coenzyme A biosynthesis</keyword>
<dbReference type="GO" id="GO:0005524">
    <property type="term" value="F:ATP binding"/>
    <property type="evidence" value="ECO:0007669"/>
    <property type="project" value="UniProtKB-KW"/>
</dbReference>
<dbReference type="NCBIfam" id="TIGR00125">
    <property type="entry name" value="cyt_tran_rel"/>
    <property type="match status" value="1"/>
</dbReference>
<dbReference type="PANTHER" id="PTHR21342">
    <property type="entry name" value="PHOSPHOPANTETHEINE ADENYLYLTRANSFERASE"/>
    <property type="match status" value="1"/>
</dbReference>
<comment type="catalytic activity">
    <reaction evidence="8 9">
        <text>(R)-4'-phosphopantetheine + ATP + H(+) = 3'-dephospho-CoA + diphosphate</text>
        <dbReference type="Rhea" id="RHEA:19801"/>
        <dbReference type="ChEBI" id="CHEBI:15378"/>
        <dbReference type="ChEBI" id="CHEBI:30616"/>
        <dbReference type="ChEBI" id="CHEBI:33019"/>
        <dbReference type="ChEBI" id="CHEBI:57328"/>
        <dbReference type="ChEBI" id="CHEBI:61723"/>
        <dbReference type="EC" id="2.7.7.3"/>
    </reaction>
</comment>
<feature type="binding site" evidence="9">
    <location>
        <begin position="88"/>
        <end position="90"/>
    </location>
    <ligand>
        <name>ATP</name>
        <dbReference type="ChEBI" id="CHEBI:30616"/>
    </ligand>
</feature>
<dbReference type="NCBIfam" id="TIGR01510">
    <property type="entry name" value="coaD_prev_kdtB"/>
    <property type="match status" value="1"/>
</dbReference>
<feature type="binding site" evidence="9">
    <location>
        <position position="17"/>
    </location>
    <ligand>
        <name>ATP</name>
        <dbReference type="ChEBI" id="CHEBI:30616"/>
    </ligand>
</feature>
<sequence length="161" mass="18279">MSIAIFPGSFDPPTYGHLNLIQRSAAIFDRLHVLIAVNPNKSSFFSDEDRLFMMQELCKDLPNVTVITWSTFVVEYARQHHIQTIIRGVRPLSDFANEFEQALYNYQLNDQVETLFMPSAGKYAILRSSALREIALLGGDITSMAPKVVADMMHKKLNIDK</sequence>
<feature type="binding site" evidence="9">
    <location>
        <position position="41"/>
    </location>
    <ligand>
        <name>substrate</name>
    </ligand>
</feature>
<comment type="subcellular location">
    <subcellularLocation>
        <location evidence="9">Cytoplasm</location>
    </subcellularLocation>
</comment>
<keyword evidence="1 9" id="KW-0963">Cytoplasm</keyword>
<comment type="cofactor">
    <cofactor evidence="9">
        <name>Mg(2+)</name>
        <dbReference type="ChEBI" id="CHEBI:18420"/>
    </cofactor>
</comment>
<evidence type="ECO:0000256" key="9">
    <source>
        <dbReference type="HAMAP-Rule" id="MF_00151"/>
    </source>
</evidence>
<comment type="function">
    <text evidence="9">Reversibly transfers an adenylyl group from ATP to 4'-phosphopantetheine, yielding dephospho-CoA (dPCoA) and pyrophosphate.</text>
</comment>
<dbReference type="SUPFAM" id="SSF52374">
    <property type="entry name" value="Nucleotidylyl transferase"/>
    <property type="match status" value="1"/>
</dbReference>
<comment type="pathway">
    <text evidence="9">Cofactor biosynthesis; coenzyme A biosynthesis; CoA from (R)-pantothenate: step 4/5.</text>
</comment>
<dbReference type="PRINTS" id="PR01020">
    <property type="entry name" value="LPSBIOSNTHSS"/>
</dbReference>
<dbReference type="InterPro" id="IPR001980">
    <property type="entry name" value="PPAT"/>
</dbReference>
<evidence type="ECO:0000256" key="5">
    <source>
        <dbReference type="ARBA" id="ARBA00022840"/>
    </source>
</evidence>
<evidence type="ECO:0000256" key="8">
    <source>
        <dbReference type="ARBA" id="ARBA00029346"/>
    </source>
</evidence>
<comment type="subunit">
    <text evidence="9">Homohexamer.</text>
</comment>
<proteinExistence type="inferred from homology"/>
<organism evidence="11 12">
    <name type="scientific">Entomospira culicis</name>
    <dbReference type="NCBI Taxonomy" id="2719989"/>
    <lineage>
        <taxon>Bacteria</taxon>
        <taxon>Pseudomonadati</taxon>
        <taxon>Spirochaetota</taxon>
        <taxon>Spirochaetia</taxon>
        <taxon>Spirochaetales</taxon>
        <taxon>Spirochaetaceae</taxon>
        <taxon>Entomospira</taxon>
    </lineage>
</organism>
<dbReference type="Proteomes" id="UP000778951">
    <property type="component" value="Unassembled WGS sequence"/>
</dbReference>
<reference evidence="11" key="1">
    <citation type="submission" date="2020-03" db="EMBL/GenBank/DDBJ databases">
        <title>Spirochaetal bacteria isolated from arthropods constitute a novel genus Entomospira genus novum within the order Spirochaetales.</title>
        <authorList>
            <person name="Grana-Miraglia L."/>
            <person name="Sikutova S."/>
            <person name="Fingerle V."/>
            <person name="Sing A."/>
            <person name="Castillo-Ramirez S."/>
            <person name="Margos G."/>
            <person name="Rudolf I."/>
        </authorList>
    </citation>
    <scope>NUCLEOTIDE SEQUENCE</scope>
    <source>
        <strain evidence="11">BR149</strain>
    </source>
</reference>
<comment type="caution">
    <text evidence="11">The sequence shown here is derived from an EMBL/GenBank/DDBJ whole genome shotgun (WGS) entry which is preliminary data.</text>
</comment>
<feature type="binding site" evidence="9">
    <location>
        <position position="98"/>
    </location>
    <ligand>
        <name>ATP</name>
        <dbReference type="ChEBI" id="CHEBI:30616"/>
    </ligand>
</feature>
<keyword evidence="12" id="KW-1185">Reference proteome</keyword>
<feature type="domain" description="Cytidyltransferase-like" evidence="10">
    <location>
        <begin position="5"/>
        <end position="133"/>
    </location>
</feature>
<dbReference type="Gene3D" id="3.40.50.620">
    <property type="entry name" value="HUPs"/>
    <property type="match status" value="1"/>
</dbReference>
<protein>
    <recommendedName>
        <fullName evidence="9">Phosphopantetheine adenylyltransferase</fullName>
        <ecNumber evidence="9">2.7.7.3</ecNumber>
    </recommendedName>
    <alternativeName>
        <fullName evidence="9">Dephospho-CoA pyrophosphorylase</fullName>
    </alternativeName>
    <alternativeName>
        <fullName evidence="9">Pantetheine-phosphate adenylyltransferase</fullName>
        <shortName evidence="9">PPAT</shortName>
    </alternativeName>
</protein>
<feature type="binding site" evidence="9">
    <location>
        <begin position="123"/>
        <end position="129"/>
    </location>
    <ligand>
        <name>ATP</name>
        <dbReference type="ChEBI" id="CHEBI:30616"/>
    </ligand>
</feature>
<dbReference type="Pfam" id="PF01467">
    <property type="entry name" value="CTP_transf_like"/>
    <property type="match status" value="1"/>
</dbReference>
<gene>
    <name evidence="9 11" type="primary">coaD</name>
    <name evidence="11" type="ORF">HCT48_01325</name>
</gene>
<evidence type="ECO:0000313" key="12">
    <source>
        <dbReference type="Proteomes" id="UP000778951"/>
    </source>
</evidence>
<evidence type="ECO:0000256" key="6">
    <source>
        <dbReference type="ARBA" id="ARBA00022842"/>
    </source>
</evidence>
<dbReference type="GO" id="GO:0004595">
    <property type="term" value="F:pantetheine-phosphate adenylyltransferase activity"/>
    <property type="evidence" value="ECO:0007669"/>
    <property type="project" value="UniProtKB-UniRule"/>
</dbReference>
<dbReference type="EMBL" id="JAATLM010000001">
    <property type="protein sequence ID" value="NIZ68861.1"/>
    <property type="molecule type" value="Genomic_DNA"/>
</dbReference>
<keyword evidence="4 9" id="KW-0547">Nucleotide-binding</keyword>
<evidence type="ECO:0000313" key="11">
    <source>
        <dbReference type="EMBL" id="NIZ68861.1"/>
    </source>
</evidence>
<keyword evidence="5 9" id="KW-0067">ATP-binding</keyword>
<dbReference type="RefSeq" id="WP_167694976.1">
    <property type="nucleotide sequence ID" value="NZ_CP118181.1"/>
</dbReference>
<name>A0A968GE08_9SPIO</name>
<accession>A0A968GE08</accession>